<accession>A0A286GXH1</accession>
<gene>
    <name evidence="1" type="ORF">SAMN06269250_0159</name>
</gene>
<name>A0A286GXH1_9BACT</name>
<dbReference type="AlphaFoldDB" id="A0A286GXH1"/>
<evidence type="ECO:0000313" key="2">
    <source>
        <dbReference type="Proteomes" id="UP000219452"/>
    </source>
</evidence>
<dbReference type="EMBL" id="OCNH01000010">
    <property type="protein sequence ID" value="SOD99779.1"/>
    <property type="molecule type" value="Genomic_DNA"/>
</dbReference>
<reference evidence="2" key="1">
    <citation type="submission" date="2017-09" db="EMBL/GenBank/DDBJ databases">
        <authorList>
            <person name="Varghese N."/>
            <person name="Submissions S."/>
        </authorList>
    </citation>
    <scope>NUCLEOTIDE SEQUENCE [LARGE SCALE GENOMIC DNA]</scope>
    <source>
        <strain evidence="2">DSM 29961</strain>
    </source>
</reference>
<sequence>MKVIIVDGYVFERSIKNKLSTLNYMVEDEENPYATKDGGPRKGKDMEWSNWLDEHKPHLKAIWRLPIEERQERAIARQSVQRRWDAEAGNFYSDEEHERRIQEVMKLYNAI</sequence>
<organism evidence="1 2">
    <name type="scientific">Spirosoma fluviale</name>
    <dbReference type="NCBI Taxonomy" id="1597977"/>
    <lineage>
        <taxon>Bacteria</taxon>
        <taxon>Pseudomonadati</taxon>
        <taxon>Bacteroidota</taxon>
        <taxon>Cytophagia</taxon>
        <taxon>Cytophagales</taxon>
        <taxon>Cytophagaceae</taxon>
        <taxon>Spirosoma</taxon>
    </lineage>
</organism>
<keyword evidence="2" id="KW-1185">Reference proteome</keyword>
<protein>
    <submittedName>
        <fullName evidence="1">Uncharacterized protein</fullName>
    </submittedName>
</protein>
<proteinExistence type="predicted"/>
<dbReference type="Proteomes" id="UP000219452">
    <property type="component" value="Unassembled WGS sequence"/>
</dbReference>
<evidence type="ECO:0000313" key="1">
    <source>
        <dbReference type="EMBL" id="SOD99779.1"/>
    </source>
</evidence>